<dbReference type="Gene3D" id="3.10.450.360">
    <property type="match status" value="1"/>
</dbReference>
<evidence type="ECO:0000313" key="2">
    <source>
        <dbReference type="EMBL" id="QNA44715.1"/>
    </source>
</evidence>
<feature type="signal peptide" evidence="1">
    <location>
        <begin position="1"/>
        <end position="19"/>
    </location>
</feature>
<organism evidence="2 3">
    <name type="scientific">Lacibacter sediminis</name>
    <dbReference type="NCBI Taxonomy" id="2760713"/>
    <lineage>
        <taxon>Bacteria</taxon>
        <taxon>Pseudomonadati</taxon>
        <taxon>Bacteroidota</taxon>
        <taxon>Chitinophagia</taxon>
        <taxon>Chitinophagales</taxon>
        <taxon>Chitinophagaceae</taxon>
        <taxon>Lacibacter</taxon>
    </lineage>
</organism>
<dbReference type="KEGG" id="lacs:H4075_00525"/>
<feature type="chain" id="PRO_5029013711" description="Beta-lactamase-inhibitor-like PepSY-like domain-containing protein" evidence="1">
    <location>
        <begin position="20"/>
        <end position="149"/>
    </location>
</feature>
<evidence type="ECO:0000256" key="1">
    <source>
        <dbReference type="SAM" id="SignalP"/>
    </source>
</evidence>
<keyword evidence="1" id="KW-0732">Signal</keyword>
<keyword evidence="3" id="KW-1185">Reference proteome</keyword>
<name>A0A7G5XGW2_9BACT</name>
<evidence type="ECO:0000313" key="3">
    <source>
        <dbReference type="Proteomes" id="UP000515344"/>
    </source>
</evidence>
<accession>A0A7G5XGW2</accession>
<sequence length="149" mass="17035">MKKVFVMLCAVVITASAWAKSDPAPVENEKVMAAFEKQFTEAKDVTWTEKQGYFLASFKLNNDRMLAWYTPDGEVEAVHRSIQQKQMTFLASEAVTQLTKDKQILNIAEISKQGELFYLVKTDDEKCFSLYKVSASGDYTRIEKTKKKK</sequence>
<dbReference type="Proteomes" id="UP000515344">
    <property type="component" value="Chromosome"/>
</dbReference>
<proteinExistence type="predicted"/>
<dbReference type="AlphaFoldDB" id="A0A7G5XGW2"/>
<dbReference type="EMBL" id="CP060007">
    <property type="protein sequence ID" value="QNA44715.1"/>
    <property type="molecule type" value="Genomic_DNA"/>
</dbReference>
<protein>
    <recommendedName>
        <fullName evidence="4">Beta-lactamase-inhibitor-like PepSY-like domain-containing protein</fullName>
    </recommendedName>
</protein>
<dbReference type="RefSeq" id="WP_182803143.1">
    <property type="nucleotide sequence ID" value="NZ_CP060007.1"/>
</dbReference>
<gene>
    <name evidence="2" type="ORF">H4075_00525</name>
</gene>
<dbReference type="SUPFAM" id="SSF160574">
    <property type="entry name" value="BT0923-like"/>
    <property type="match status" value="1"/>
</dbReference>
<reference evidence="3" key="1">
    <citation type="submission" date="2020-08" db="EMBL/GenBank/DDBJ databases">
        <title>Lacibacter sp. S13-6-6 genome sequencing.</title>
        <authorList>
            <person name="Jin L."/>
        </authorList>
    </citation>
    <scope>NUCLEOTIDE SEQUENCE [LARGE SCALE GENOMIC DNA]</scope>
    <source>
        <strain evidence="3">S13-6-6</strain>
    </source>
</reference>
<evidence type="ECO:0008006" key="4">
    <source>
        <dbReference type="Google" id="ProtNLM"/>
    </source>
</evidence>